<dbReference type="GO" id="GO:0005737">
    <property type="term" value="C:cytoplasm"/>
    <property type="evidence" value="ECO:0007669"/>
    <property type="project" value="TreeGrafter"/>
</dbReference>
<dbReference type="InterPro" id="IPR032466">
    <property type="entry name" value="Metal_Hydrolase"/>
</dbReference>
<dbReference type="GO" id="GO:0016831">
    <property type="term" value="F:carboxy-lyase activity"/>
    <property type="evidence" value="ECO:0007669"/>
    <property type="project" value="UniProtKB-KW"/>
</dbReference>
<dbReference type="OrthoDB" id="2832284at2759"/>
<dbReference type="GO" id="GO:0019748">
    <property type="term" value="P:secondary metabolic process"/>
    <property type="evidence" value="ECO:0007669"/>
    <property type="project" value="TreeGrafter"/>
</dbReference>
<name>A0A438N7P1_EXOME</name>
<proteinExistence type="inferred from homology"/>
<evidence type="ECO:0000313" key="6">
    <source>
        <dbReference type="Proteomes" id="UP000288859"/>
    </source>
</evidence>
<evidence type="ECO:0000256" key="3">
    <source>
        <dbReference type="RuleBase" id="RU366045"/>
    </source>
</evidence>
<dbReference type="Pfam" id="PF04909">
    <property type="entry name" value="Amidohydro_2"/>
    <property type="match status" value="1"/>
</dbReference>
<sequence>MAPKGYLDVHCHFFPAISEDTASQLVTQLRQANFMVESTSQIHWSAEGIIEYNDHAGVAMALLSYVTNPHDKLRAGNDYAHRIVQQYPSRFGHLLALPTDNAGACLKEIQHGDEYDEPKPDGYAVTTQYNGVLLSDPSLEPVFAELDKRSAILHIHPNAYLPGEYGKPSALIDVAFDTCRVATDMLYKGVFRRYPNIKYIFAHCGGALPALSGRLSLLGSESWVPNPENLTKQEIESQLSKLYVDTAATAKTGLEPAAKMVGWSHCLYGADCGVPCSTWKTMDENMMDVAAREADAGVEQGTVRDNTWRLFPAAAKRAEQGQ</sequence>
<comment type="similarity">
    <text evidence="3">Belongs to the metallo-dependent hydrolases superfamily.</text>
</comment>
<dbReference type="VEuPathDB" id="FungiDB:PV10_05943"/>
<evidence type="ECO:0000313" key="5">
    <source>
        <dbReference type="EMBL" id="RVX71649.1"/>
    </source>
</evidence>
<evidence type="ECO:0000256" key="1">
    <source>
        <dbReference type="ARBA" id="ARBA00022793"/>
    </source>
</evidence>
<comment type="caution">
    <text evidence="5">The sequence shown here is derived from an EMBL/GenBank/DDBJ whole genome shotgun (WGS) entry which is preliminary data.</text>
</comment>
<evidence type="ECO:0000259" key="4">
    <source>
        <dbReference type="Pfam" id="PF04909"/>
    </source>
</evidence>
<dbReference type="Proteomes" id="UP000288859">
    <property type="component" value="Unassembled WGS sequence"/>
</dbReference>
<dbReference type="GO" id="GO:0016787">
    <property type="term" value="F:hydrolase activity"/>
    <property type="evidence" value="ECO:0007669"/>
    <property type="project" value="InterPro"/>
</dbReference>
<dbReference type="AlphaFoldDB" id="A0A438N7P1"/>
<organism evidence="5 6">
    <name type="scientific">Exophiala mesophila</name>
    <name type="common">Black yeast-like fungus</name>
    <dbReference type="NCBI Taxonomy" id="212818"/>
    <lineage>
        <taxon>Eukaryota</taxon>
        <taxon>Fungi</taxon>
        <taxon>Dikarya</taxon>
        <taxon>Ascomycota</taxon>
        <taxon>Pezizomycotina</taxon>
        <taxon>Eurotiomycetes</taxon>
        <taxon>Chaetothyriomycetidae</taxon>
        <taxon>Chaetothyriales</taxon>
        <taxon>Herpotrichiellaceae</taxon>
        <taxon>Exophiala</taxon>
    </lineage>
</organism>
<dbReference type="EMBL" id="NAJM01000016">
    <property type="protein sequence ID" value="RVX71649.1"/>
    <property type="molecule type" value="Genomic_DNA"/>
</dbReference>
<dbReference type="PANTHER" id="PTHR21240:SF28">
    <property type="entry name" value="ISO-OROTATE DECARBOXYLASE (EUROFUNG)"/>
    <property type="match status" value="1"/>
</dbReference>
<reference evidence="5 6" key="1">
    <citation type="submission" date="2017-03" db="EMBL/GenBank/DDBJ databases">
        <title>Genomes of endolithic fungi from Antarctica.</title>
        <authorList>
            <person name="Coleine C."/>
            <person name="Masonjones S."/>
            <person name="Stajich J.E."/>
        </authorList>
    </citation>
    <scope>NUCLEOTIDE SEQUENCE [LARGE SCALE GENOMIC DNA]</scope>
    <source>
        <strain evidence="5 6">CCFEE 6314</strain>
    </source>
</reference>
<keyword evidence="2 3" id="KW-0456">Lyase</keyword>
<feature type="domain" description="Amidohydrolase-related" evidence="4">
    <location>
        <begin position="8"/>
        <end position="311"/>
    </location>
</feature>
<dbReference type="PANTHER" id="PTHR21240">
    <property type="entry name" value="2-AMINO-3-CARBOXYLMUCONATE-6-SEMIALDEHYDE DECARBOXYLASE"/>
    <property type="match status" value="1"/>
</dbReference>
<gene>
    <name evidence="5" type="ORF">B0A52_03833</name>
</gene>
<keyword evidence="1 3" id="KW-0210">Decarboxylase</keyword>
<dbReference type="Gene3D" id="3.20.20.140">
    <property type="entry name" value="Metal-dependent hydrolases"/>
    <property type="match status" value="1"/>
</dbReference>
<dbReference type="InterPro" id="IPR032465">
    <property type="entry name" value="ACMSD"/>
</dbReference>
<accession>A0A438N7P1</accession>
<dbReference type="SUPFAM" id="SSF51556">
    <property type="entry name" value="Metallo-dependent hydrolases"/>
    <property type="match status" value="1"/>
</dbReference>
<dbReference type="InterPro" id="IPR006680">
    <property type="entry name" value="Amidohydro-rel"/>
</dbReference>
<protein>
    <recommendedName>
        <fullName evidence="4">Amidohydrolase-related domain-containing protein</fullName>
    </recommendedName>
</protein>
<evidence type="ECO:0000256" key="2">
    <source>
        <dbReference type="ARBA" id="ARBA00023239"/>
    </source>
</evidence>